<dbReference type="AlphaFoldDB" id="F4GHM3"/>
<evidence type="ECO:0000313" key="1">
    <source>
        <dbReference type="EMBL" id="AEC01561.1"/>
    </source>
</evidence>
<dbReference type="InterPro" id="IPR000150">
    <property type="entry name" value="Cof"/>
</dbReference>
<dbReference type="SFLD" id="SFLDS00003">
    <property type="entry name" value="Haloacid_Dehalogenase"/>
    <property type="match status" value="1"/>
</dbReference>
<dbReference type="PANTHER" id="PTHR10000">
    <property type="entry name" value="PHOSPHOSERINE PHOSPHATASE"/>
    <property type="match status" value="1"/>
</dbReference>
<dbReference type="eggNOG" id="COG0561">
    <property type="taxonomic scope" value="Bacteria"/>
</dbReference>
<dbReference type="Gene3D" id="3.30.1240.10">
    <property type="match status" value="1"/>
</dbReference>
<dbReference type="SFLD" id="SFLDG01140">
    <property type="entry name" value="C2.B:_Phosphomannomutase_and_P"/>
    <property type="match status" value="1"/>
</dbReference>
<dbReference type="NCBIfam" id="TIGR01484">
    <property type="entry name" value="HAD-SF-IIB"/>
    <property type="match status" value="1"/>
</dbReference>
<sequence length="274" mass="30489">MSHFKLLCLDIDGTLHDSQHIITPAVRTAVRWAREKKNIIVALTSGRIPSNLAMEQKELGIDGPLVSYGGAYVSDGEQVLLSRTISPSVARRSIAYAHEKGLTAFLYRGACWYAEKRDWCYDYAEHVTRIPGKIVNFDSILEQWELEDHLPNKVLLMSLDTSLVSTGFSELSLEFTEDEAFPMLSGPRYLEIMPPHTDKGTGVRRLMEYLGINSPQVMSIGDYYNDLGMFRDSGFAVAMGNAPQEVKDAADYVTASNDDDGVAAAIMKLLLDEK</sequence>
<dbReference type="CDD" id="cd07516">
    <property type="entry name" value="HAD_Pase"/>
    <property type="match status" value="1"/>
</dbReference>
<evidence type="ECO:0000313" key="2">
    <source>
        <dbReference type="Proteomes" id="UP000007939"/>
    </source>
</evidence>
<dbReference type="KEGG" id="scc:Spico_0331"/>
<dbReference type="Pfam" id="PF08282">
    <property type="entry name" value="Hydrolase_3"/>
    <property type="match status" value="1"/>
</dbReference>
<dbReference type="RefSeq" id="WP_013738957.1">
    <property type="nucleotide sequence ID" value="NC_015436.1"/>
</dbReference>
<dbReference type="OrthoDB" id="9781413at2"/>
<keyword evidence="1" id="KW-0378">Hydrolase</keyword>
<dbReference type="GO" id="GO:0005829">
    <property type="term" value="C:cytosol"/>
    <property type="evidence" value="ECO:0007669"/>
    <property type="project" value="TreeGrafter"/>
</dbReference>
<keyword evidence="2" id="KW-1185">Reference proteome</keyword>
<dbReference type="STRING" id="760011.Spico_0331"/>
<organism evidence="1 2">
    <name type="scientific">Parasphaerochaeta coccoides (strain ATCC BAA-1237 / DSM 17374 / SPN1)</name>
    <name type="common">Sphaerochaeta coccoides</name>
    <dbReference type="NCBI Taxonomy" id="760011"/>
    <lineage>
        <taxon>Bacteria</taxon>
        <taxon>Pseudomonadati</taxon>
        <taxon>Spirochaetota</taxon>
        <taxon>Spirochaetia</taxon>
        <taxon>Spirochaetales</taxon>
        <taxon>Sphaerochaetaceae</taxon>
        <taxon>Parasphaerochaeta</taxon>
    </lineage>
</organism>
<dbReference type="Gene3D" id="3.40.50.1000">
    <property type="entry name" value="HAD superfamily/HAD-like"/>
    <property type="match status" value="1"/>
</dbReference>
<dbReference type="Proteomes" id="UP000007939">
    <property type="component" value="Chromosome"/>
</dbReference>
<accession>F4GHM3</accession>
<dbReference type="SUPFAM" id="SSF56784">
    <property type="entry name" value="HAD-like"/>
    <property type="match status" value="1"/>
</dbReference>
<name>F4GHM3_PARC1</name>
<dbReference type="InterPro" id="IPR023214">
    <property type="entry name" value="HAD_sf"/>
</dbReference>
<protein>
    <submittedName>
        <fullName evidence="1">Cof-like hydrolase</fullName>
    </submittedName>
</protein>
<dbReference type="EMBL" id="CP002659">
    <property type="protein sequence ID" value="AEC01561.1"/>
    <property type="molecule type" value="Genomic_DNA"/>
</dbReference>
<dbReference type="HOGENOM" id="CLU_044146_3_1_12"/>
<dbReference type="GO" id="GO:0016791">
    <property type="term" value="F:phosphatase activity"/>
    <property type="evidence" value="ECO:0007669"/>
    <property type="project" value="TreeGrafter"/>
</dbReference>
<reference evidence="1 2" key="2">
    <citation type="journal article" date="2012" name="Stand. Genomic Sci.">
        <title>Complete genome sequence of the termite hindgut bacterium Spirochaeta coccoides type strain (SPN1(T)), reclassification in the genus Sphaerochaeta as Sphaerochaeta coccoides comb. nov. and emendations of the family Spirochaetaceae and the genus Sphaerochaeta.</title>
        <authorList>
            <person name="Abt B."/>
            <person name="Han C."/>
            <person name="Scheuner C."/>
            <person name="Lu M."/>
            <person name="Lapidus A."/>
            <person name="Nolan M."/>
            <person name="Lucas S."/>
            <person name="Hammon N."/>
            <person name="Deshpande S."/>
            <person name="Cheng J.F."/>
            <person name="Tapia R."/>
            <person name="Goodwin L.A."/>
            <person name="Pitluck S."/>
            <person name="Liolios K."/>
            <person name="Pagani I."/>
            <person name="Ivanova N."/>
            <person name="Mavromatis K."/>
            <person name="Mikhailova N."/>
            <person name="Huntemann M."/>
            <person name="Pati A."/>
            <person name="Chen A."/>
            <person name="Palaniappan K."/>
            <person name="Land M."/>
            <person name="Hauser L."/>
            <person name="Brambilla E.M."/>
            <person name="Rohde M."/>
            <person name="Spring S."/>
            <person name="Gronow S."/>
            <person name="Goker M."/>
            <person name="Woyke T."/>
            <person name="Bristow J."/>
            <person name="Eisen J.A."/>
            <person name="Markowitz V."/>
            <person name="Hugenholtz P."/>
            <person name="Kyrpides N.C."/>
            <person name="Klenk H.P."/>
            <person name="Detter J.C."/>
        </authorList>
    </citation>
    <scope>NUCLEOTIDE SEQUENCE [LARGE SCALE GENOMIC DNA]</scope>
    <source>
        <strain evidence="2">ATCC BAA-1237 / DSM 17374 / SPN1</strain>
    </source>
</reference>
<proteinExistence type="predicted"/>
<dbReference type="PANTHER" id="PTHR10000:SF8">
    <property type="entry name" value="HAD SUPERFAMILY HYDROLASE-LIKE, TYPE 3"/>
    <property type="match status" value="1"/>
</dbReference>
<dbReference type="InterPro" id="IPR036412">
    <property type="entry name" value="HAD-like_sf"/>
</dbReference>
<gene>
    <name evidence="1" type="ordered locus">Spico_0331</name>
</gene>
<reference evidence="2" key="1">
    <citation type="submission" date="2011-04" db="EMBL/GenBank/DDBJ databases">
        <title>The complete genome of Spirochaeta coccoides DSM 17374.</title>
        <authorList>
            <person name="Lucas S."/>
            <person name="Copeland A."/>
            <person name="Lapidus A."/>
            <person name="Bruce D."/>
            <person name="Goodwin L."/>
            <person name="Pitluck S."/>
            <person name="Peters L."/>
            <person name="Kyrpides N."/>
            <person name="Mavromatis K."/>
            <person name="Pagani I."/>
            <person name="Ivanova N."/>
            <person name="Ovchinnikova G."/>
            <person name="Lu M."/>
            <person name="Detter J.C."/>
            <person name="Tapia R."/>
            <person name="Han C."/>
            <person name="Land M."/>
            <person name="Hauser L."/>
            <person name="Markowitz V."/>
            <person name="Cheng J.-F."/>
            <person name="Hugenholtz P."/>
            <person name="Woyke T."/>
            <person name="Wu D."/>
            <person name="Spring S."/>
            <person name="Schroeder M."/>
            <person name="Brambilla E."/>
            <person name="Klenk H.-P."/>
            <person name="Eisen J.A."/>
        </authorList>
    </citation>
    <scope>NUCLEOTIDE SEQUENCE [LARGE SCALE GENOMIC DNA]</scope>
    <source>
        <strain evidence="2">ATCC BAA-1237 / DSM 17374 / SPN1</strain>
    </source>
</reference>
<dbReference type="NCBIfam" id="TIGR00099">
    <property type="entry name" value="Cof-subfamily"/>
    <property type="match status" value="1"/>
</dbReference>
<dbReference type="InterPro" id="IPR006379">
    <property type="entry name" value="HAD-SF_hydro_IIB"/>
</dbReference>
<dbReference type="GO" id="GO:0000287">
    <property type="term" value="F:magnesium ion binding"/>
    <property type="evidence" value="ECO:0007669"/>
    <property type="project" value="TreeGrafter"/>
</dbReference>